<dbReference type="Pfam" id="PF05118">
    <property type="entry name" value="Asp_Arg_Hydrox"/>
    <property type="match status" value="1"/>
</dbReference>
<dbReference type="InterPro" id="IPR039038">
    <property type="entry name" value="ASPH"/>
</dbReference>
<dbReference type="OrthoDB" id="44524at2759"/>
<comment type="similarity">
    <text evidence="1">Belongs to the aspartyl/asparaginyl beta-hydroxylase family.</text>
</comment>
<keyword evidence="4" id="KW-1185">Reference proteome</keyword>
<accession>A0A1Z5JFF6</accession>
<dbReference type="InParanoid" id="A0A1Z5JFF6"/>
<reference evidence="3 4" key="1">
    <citation type="journal article" date="2015" name="Plant Cell">
        <title>Oil accumulation by the oleaginous diatom Fistulifera solaris as revealed by the genome and transcriptome.</title>
        <authorList>
            <person name="Tanaka T."/>
            <person name="Maeda Y."/>
            <person name="Veluchamy A."/>
            <person name="Tanaka M."/>
            <person name="Abida H."/>
            <person name="Marechal E."/>
            <person name="Bowler C."/>
            <person name="Muto M."/>
            <person name="Sunaga Y."/>
            <person name="Tanaka M."/>
            <person name="Yoshino T."/>
            <person name="Taniguchi T."/>
            <person name="Fukuda Y."/>
            <person name="Nemoto M."/>
            <person name="Matsumoto M."/>
            <person name="Wong P.S."/>
            <person name="Aburatani S."/>
            <person name="Fujibuchi W."/>
        </authorList>
    </citation>
    <scope>NUCLEOTIDE SEQUENCE [LARGE SCALE GENOMIC DNA]</scope>
    <source>
        <strain evidence="3 4">JPCC DA0580</strain>
    </source>
</reference>
<dbReference type="InterPro" id="IPR011990">
    <property type="entry name" value="TPR-like_helical_dom_sf"/>
</dbReference>
<dbReference type="SUPFAM" id="SSF81901">
    <property type="entry name" value="HCP-like"/>
    <property type="match status" value="1"/>
</dbReference>
<comment type="caution">
    <text evidence="3">The sequence shown here is derived from an EMBL/GenBank/DDBJ whole genome shotgun (WGS) entry which is preliminary data.</text>
</comment>
<feature type="domain" description="Aspartyl/asparaginy/proline hydroxylase" evidence="2">
    <location>
        <begin position="405"/>
        <end position="537"/>
    </location>
</feature>
<dbReference type="EMBL" id="BDSP01000055">
    <property type="protein sequence ID" value="GAX12740.1"/>
    <property type="molecule type" value="Genomic_DNA"/>
</dbReference>
<dbReference type="PANTHER" id="PTHR12366:SF32">
    <property type="entry name" value="ASPARTATE BETA-HYDROXYLASE ISOFORM X1"/>
    <property type="match status" value="1"/>
</dbReference>
<evidence type="ECO:0000313" key="3">
    <source>
        <dbReference type="EMBL" id="GAX12740.1"/>
    </source>
</evidence>
<dbReference type="GO" id="GO:0005783">
    <property type="term" value="C:endoplasmic reticulum"/>
    <property type="evidence" value="ECO:0007669"/>
    <property type="project" value="TreeGrafter"/>
</dbReference>
<protein>
    <recommendedName>
        <fullName evidence="2">Aspartyl/asparaginy/proline hydroxylase domain-containing protein</fullName>
    </recommendedName>
</protein>
<dbReference type="AlphaFoldDB" id="A0A1Z5JFF6"/>
<dbReference type="Gene3D" id="2.60.120.330">
    <property type="entry name" value="B-lactam Antibiotic, Isopenicillin N Synthase, Chain"/>
    <property type="match status" value="1"/>
</dbReference>
<evidence type="ECO:0000313" key="4">
    <source>
        <dbReference type="Proteomes" id="UP000198406"/>
    </source>
</evidence>
<organism evidence="3 4">
    <name type="scientific">Fistulifera solaris</name>
    <name type="common">Oleaginous diatom</name>
    <dbReference type="NCBI Taxonomy" id="1519565"/>
    <lineage>
        <taxon>Eukaryota</taxon>
        <taxon>Sar</taxon>
        <taxon>Stramenopiles</taxon>
        <taxon>Ochrophyta</taxon>
        <taxon>Bacillariophyta</taxon>
        <taxon>Bacillariophyceae</taxon>
        <taxon>Bacillariophycidae</taxon>
        <taxon>Naviculales</taxon>
        <taxon>Naviculaceae</taxon>
        <taxon>Fistulifera</taxon>
    </lineage>
</organism>
<name>A0A1Z5JFF6_FISSO</name>
<dbReference type="GO" id="GO:0062101">
    <property type="term" value="F:peptidyl-aspartic acid 3-dioxygenase activity"/>
    <property type="evidence" value="ECO:0007669"/>
    <property type="project" value="InterPro"/>
</dbReference>
<dbReference type="Gene3D" id="1.25.40.10">
    <property type="entry name" value="Tetratricopeptide repeat domain"/>
    <property type="match status" value="1"/>
</dbReference>
<dbReference type="PANTHER" id="PTHR12366">
    <property type="entry name" value="ASPARTYL/ASPARAGINYL BETA-HYDROXYLASE"/>
    <property type="match status" value="1"/>
</dbReference>
<proteinExistence type="inferred from homology"/>
<dbReference type="Proteomes" id="UP000198406">
    <property type="component" value="Unassembled WGS sequence"/>
</dbReference>
<evidence type="ECO:0000259" key="2">
    <source>
        <dbReference type="Pfam" id="PF05118"/>
    </source>
</evidence>
<sequence length="540" mass="59385">MDADALEKAIALATETSEGSVQQARDGDVAALYLIARELETKELFSQAIPIYHYLADERSHIASQLSLGFYYYNIEDDPSKALHYFIHAGERGPNQAALYNAGRILGEHHNLVPAVAYIQLAARLATTHPEHATEPVTETCVTAFQALSQIIASRGMSLQESLDVFSYASLDGFPVAESDTIESWQTAVKLLQSADDMYLTTGQLHVPALQEAFPYLRSIWEKDAGQLSPLQAHLLLSHMNDALAALSATDDDYLFAAGGYAEAMARSTFCLQNETDLCFATSASRAISYYRRAGDTEAAQRVFELAQSQSSGTTAWKSIDQTPPSFDPNISSKPIWSDSSITHQLKAAHSKTRAVLMNEISTIDWLATTTTSEIGSDGSIGSIPVIRQNHLVPLSLLRSTSPAGWLEYGPLYDGSAWNLNLCQRVHTLCRVLRSHETTFCKSDDTTITCGTDSIVTLVRMKPGTSVLTHCGMNNFRLTLHWCLYGCMNIEYSFGNQSPLNYESEGGVIVFDDSFEHSIQHNGKEDAIIAVMFLNHPDMN</sequence>
<gene>
    <name evidence="3" type="ORF">FisN_15Hh219</name>
</gene>
<dbReference type="InterPro" id="IPR027443">
    <property type="entry name" value="IPNS-like_sf"/>
</dbReference>
<dbReference type="InterPro" id="IPR007803">
    <property type="entry name" value="Asp/Arg/Pro-Hydrxlase"/>
</dbReference>
<evidence type="ECO:0000256" key="1">
    <source>
        <dbReference type="ARBA" id="ARBA00007730"/>
    </source>
</evidence>